<evidence type="ECO:0000313" key="1">
    <source>
        <dbReference type="EMBL" id="KAJ9643100.1"/>
    </source>
</evidence>
<proteinExistence type="predicted"/>
<keyword evidence="2" id="KW-1185">Reference proteome</keyword>
<name>A0ACC2Z730_9PEZI</name>
<dbReference type="EMBL" id="JAPDRP010000012">
    <property type="protein sequence ID" value="KAJ9643100.1"/>
    <property type="molecule type" value="Genomic_DNA"/>
</dbReference>
<organism evidence="1 2">
    <name type="scientific">Coniosporium tulheliwenetii</name>
    <dbReference type="NCBI Taxonomy" id="3383036"/>
    <lineage>
        <taxon>Eukaryota</taxon>
        <taxon>Fungi</taxon>
        <taxon>Dikarya</taxon>
        <taxon>Ascomycota</taxon>
        <taxon>Pezizomycotina</taxon>
        <taxon>Dothideomycetes</taxon>
        <taxon>Dothideomycetes incertae sedis</taxon>
        <taxon>Coniosporium</taxon>
    </lineage>
</organism>
<evidence type="ECO:0000313" key="2">
    <source>
        <dbReference type="Proteomes" id="UP001172680"/>
    </source>
</evidence>
<comment type="caution">
    <text evidence="1">The sequence shown here is derived from an EMBL/GenBank/DDBJ whole genome shotgun (WGS) entry which is preliminary data.</text>
</comment>
<protein>
    <submittedName>
        <fullName evidence="1">Uncharacterized protein</fullName>
    </submittedName>
</protein>
<dbReference type="Proteomes" id="UP001172680">
    <property type="component" value="Unassembled WGS sequence"/>
</dbReference>
<sequence length="201" mass="21706">MRESARVRRERNPEPDDVVVSVALENGSLAGVSDGPRGRIYATRHDGCDPVAEDGARGDILVAVESLVRQGDLQGFEFLGVGTEGSTGRSYLVRPIEAEEDRGGEGMVGEQVSRLEVKKVKEVVEAEVLIRAEMGQAVLAGAPDPRDMQDYEDDMARRDRAFRNMDRIMERLDALRSAGVGRPDRGGMGGGTDASRVVGGH</sequence>
<accession>A0ACC2Z730</accession>
<gene>
    <name evidence="1" type="ORF">H2199_004624</name>
</gene>
<reference evidence="1" key="1">
    <citation type="submission" date="2022-10" db="EMBL/GenBank/DDBJ databases">
        <title>Culturing micro-colonial fungi from biological soil crusts in the Mojave desert and describing Neophaeococcomyces mojavensis, and introducing the new genera and species Taxawa tesnikishii.</title>
        <authorList>
            <person name="Kurbessoian T."/>
            <person name="Stajich J.E."/>
        </authorList>
    </citation>
    <scope>NUCLEOTIDE SEQUENCE</scope>
    <source>
        <strain evidence="1">JES_115</strain>
    </source>
</reference>